<dbReference type="InterPro" id="IPR059164">
    <property type="entry name" value="HAT_PRP39_C"/>
</dbReference>
<evidence type="ECO:0000256" key="5">
    <source>
        <dbReference type="ARBA" id="ARBA00023242"/>
    </source>
</evidence>
<accession>A0A8J5GC75</accession>
<dbReference type="GO" id="GO:0000243">
    <property type="term" value="C:commitment complex"/>
    <property type="evidence" value="ECO:0007669"/>
    <property type="project" value="TreeGrafter"/>
</dbReference>
<keyword evidence="5" id="KW-0539">Nucleus</keyword>
<dbReference type="GO" id="GO:0030627">
    <property type="term" value="F:pre-mRNA 5'-splice site binding"/>
    <property type="evidence" value="ECO:0007669"/>
    <property type="project" value="TreeGrafter"/>
</dbReference>
<proteinExistence type="inferred from homology"/>
<keyword evidence="2" id="KW-0507">mRNA processing</keyword>
<dbReference type="FunFam" id="1.25.40.10:FF:000064">
    <property type="entry name" value="Putative pre-mrna-processing factor 39"/>
    <property type="match status" value="1"/>
</dbReference>
<dbReference type="FunFam" id="1.25.40.10:FF:000159">
    <property type="entry name" value="Tetratricopeptide repeat (TPR)-like superfamily protein"/>
    <property type="match status" value="1"/>
</dbReference>
<dbReference type="Proteomes" id="UP000734854">
    <property type="component" value="Unassembled WGS sequence"/>
</dbReference>
<dbReference type="GO" id="GO:0000395">
    <property type="term" value="P:mRNA 5'-splice site recognition"/>
    <property type="evidence" value="ECO:0007669"/>
    <property type="project" value="TreeGrafter"/>
</dbReference>
<dbReference type="Pfam" id="PF23241">
    <property type="entry name" value="HAT_PRP39_C"/>
    <property type="match status" value="1"/>
</dbReference>
<evidence type="ECO:0000256" key="3">
    <source>
        <dbReference type="ARBA" id="ARBA00022737"/>
    </source>
</evidence>
<evidence type="ECO:0008006" key="9">
    <source>
        <dbReference type="Google" id="ProtNLM"/>
    </source>
</evidence>
<organism evidence="7 8">
    <name type="scientific">Zingiber officinale</name>
    <name type="common">Ginger</name>
    <name type="synonym">Amomum zingiber</name>
    <dbReference type="NCBI Taxonomy" id="94328"/>
    <lineage>
        <taxon>Eukaryota</taxon>
        <taxon>Viridiplantae</taxon>
        <taxon>Streptophyta</taxon>
        <taxon>Embryophyta</taxon>
        <taxon>Tracheophyta</taxon>
        <taxon>Spermatophyta</taxon>
        <taxon>Magnoliopsida</taxon>
        <taxon>Liliopsida</taxon>
        <taxon>Zingiberales</taxon>
        <taxon>Zingiberaceae</taxon>
        <taxon>Zingiber</taxon>
    </lineage>
</organism>
<keyword evidence="8" id="KW-1185">Reference proteome</keyword>
<name>A0A8J5GC75_ZINOF</name>
<sequence>MARVSFSALAISQRSCSPVTGRRPPSLSAAFSAAAAAFRLSLSPQSACRIVAAPIADALCSSVDRSPRRRSCDPVSRPCGQRSCQRLRSLPATLQPPPGPSSCSPCHSPLSPSVKESGLASSFLLSCRNVVVNVSFGAAVICIPGMENSQPLLYQASTTTDTSTNVSSEHILTNLDTALGVENSDPVSAMPLTNISITDGGGSYENNPSLTPENVPVDSVADVHTESTTNKENKADASTHAVGYDSVNGNINEMVNYQAVGAIENGVMSGDTGGAAIEHVYGDVVYSAEEERLWNLVQVNCLDFNAWTSLIDETEKVAENDIIKIRKVYDAFLAEFPLCYGYWKKYADHEGRLDSINKVVEVYERAVLAVTYSVEIWLHYCTFAISTYEDPDIIRRLFERGLAYVGTDYLSYQLWDEYIRYEESHQAWSNLAMIYTRILENPIQQLDRYFNCFKELASIHPLSEIRMAEEAAIVISTLDSSLESLHGEVHDDVVEQSSKPVSAGLTEAEELEKYIAIREEMYKKAKEFDSKIIGFETAIRRPYFHVRPLDDIELENWHHYLDFIERGDDFNKVVKLYERCLIACANYPELWIRYVLCMEASGSMELAYNALARATQVFVKKQPEIHLFAARFKELSADIDGARTTYQFLYSEVSPGLLEPIVKHANMEYRLGEKEAAFSIYERAINAEQEKEHSQLLPLLLIQYSRFLYLVVGDAEKAREVLSGHLENMQLSRLVLEAVIHLESIQSLPKRVDYLDSMVEKFIMPNPGNANLASAIDREEISCIFLEFLDLFGDAQSIKKASNRHAILFLRQKGMVVSKKRHAEDFLASDNAKMAKNFHEPGQSALGAYTNVQSQWPAGYGQTAPAWPTATQPQTQWNPGYSSHAGYAAYGSYANSGQPQVATSAPQSAAYGAYPPTYQAHPQLGYAQPSSAAVAPGFPPQPVAAPQPYYGSY</sequence>
<comment type="subcellular location">
    <subcellularLocation>
        <location evidence="1">Nucleus</location>
    </subcellularLocation>
</comment>
<reference evidence="7 8" key="1">
    <citation type="submission" date="2020-08" db="EMBL/GenBank/DDBJ databases">
        <title>Plant Genome Project.</title>
        <authorList>
            <person name="Zhang R.-G."/>
        </authorList>
    </citation>
    <scope>NUCLEOTIDE SEQUENCE [LARGE SCALE GENOMIC DNA]</scope>
    <source>
        <tissue evidence="7">Rhizome</tissue>
    </source>
</reference>
<evidence type="ECO:0000256" key="6">
    <source>
        <dbReference type="ARBA" id="ARBA00038019"/>
    </source>
</evidence>
<protein>
    <recommendedName>
        <fullName evidence="9">Pre-mRNA-processing factor 39</fullName>
    </recommendedName>
</protein>
<evidence type="ECO:0000313" key="7">
    <source>
        <dbReference type="EMBL" id="KAG6504351.1"/>
    </source>
</evidence>
<evidence type="ECO:0000256" key="4">
    <source>
        <dbReference type="ARBA" id="ARBA00023187"/>
    </source>
</evidence>
<dbReference type="GO" id="GO:0005685">
    <property type="term" value="C:U1 snRNP"/>
    <property type="evidence" value="ECO:0007669"/>
    <property type="project" value="TreeGrafter"/>
</dbReference>
<dbReference type="PANTHER" id="PTHR17204">
    <property type="entry name" value="PRE-MRNA PROCESSING PROTEIN PRP39-RELATED"/>
    <property type="match status" value="1"/>
</dbReference>
<dbReference type="SUPFAM" id="SSF48452">
    <property type="entry name" value="TPR-like"/>
    <property type="match status" value="2"/>
</dbReference>
<dbReference type="Gene3D" id="1.25.40.10">
    <property type="entry name" value="Tetratricopeptide repeat domain"/>
    <property type="match status" value="2"/>
</dbReference>
<evidence type="ECO:0000256" key="2">
    <source>
        <dbReference type="ARBA" id="ARBA00022664"/>
    </source>
</evidence>
<dbReference type="Pfam" id="PF23240">
    <property type="entry name" value="HAT_PRP39_N"/>
    <property type="match status" value="1"/>
</dbReference>
<dbReference type="InterPro" id="IPR011990">
    <property type="entry name" value="TPR-like_helical_dom_sf"/>
</dbReference>
<keyword evidence="4" id="KW-0508">mRNA splicing</keyword>
<evidence type="ECO:0000313" key="8">
    <source>
        <dbReference type="Proteomes" id="UP000734854"/>
    </source>
</evidence>
<dbReference type="EMBL" id="JACMSC010000010">
    <property type="protein sequence ID" value="KAG6504351.1"/>
    <property type="molecule type" value="Genomic_DNA"/>
</dbReference>
<keyword evidence="3" id="KW-0677">Repeat</keyword>
<dbReference type="AlphaFoldDB" id="A0A8J5GC75"/>
<gene>
    <name evidence="7" type="ORF">ZIOFF_036683</name>
</gene>
<dbReference type="PANTHER" id="PTHR17204:SF5">
    <property type="entry name" value="PRE-MRNA-PROCESSING FACTOR 39"/>
    <property type="match status" value="1"/>
</dbReference>
<dbReference type="SMART" id="SM00386">
    <property type="entry name" value="HAT"/>
    <property type="match status" value="6"/>
</dbReference>
<comment type="similarity">
    <text evidence="6">Belongs to the PRP39 family.</text>
</comment>
<comment type="caution">
    <text evidence="7">The sequence shown here is derived from an EMBL/GenBank/DDBJ whole genome shotgun (WGS) entry which is preliminary data.</text>
</comment>
<dbReference type="InterPro" id="IPR003107">
    <property type="entry name" value="HAT"/>
</dbReference>
<dbReference type="GO" id="GO:0071004">
    <property type="term" value="C:U2-type prespliceosome"/>
    <property type="evidence" value="ECO:0007669"/>
    <property type="project" value="TreeGrafter"/>
</dbReference>
<evidence type="ECO:0000256" key="1">
    <source>
        <dbReference type="ARBA" id="ARBA00004123"/>
    </source>
</evidence>